<keyword evidence="1" id="KW-0863">Zinc-finger</keyword>
<evidence type="ECO:0000259" key="2">
    <source>
        <dbReference type="PROSITE" id="PS51915"/>
    </source>
</evidence>
<name>A0AA39KVP1_MICHY</name>
<evidence type="ECO:0000313" key="4">
    <source>
        <dbReference type="Proteomes" id="UP001168972"/>
    </source>
</evidence>
<dbReference type="Gene3D" id="3.40.1800.20">
    <property type="match status" value="1"/>
</dbReference>
<gene>
    <name evidence="3" type="ORF">PV327_009074</name>
</gene>
<sequence length="439" mass="51434">MKNFELERMCRLCGKQLHNTMAIHIFKNKGNYEKKIHTILPIMIHEMDCLPKYLCYNCSDKLQDLYDFYFQTLKFDLQIKNQLSWMQNKPDVESNIIPTVYFADLRSMKIESELENLKKFYTSEDNTNFELIDSSKSGLVQEALDDSDNHESNNLPMSATYDINRQKYKKENNRLPFNVTIPLCRINSDLQSNCSVETLNSKTNFINVMEEENEIKYANFFHNDGIINTTSNSTMAASNSTISNYSDRNDSYNCHVTLAKVLIKSETNENDEFIRKLRPRRKIIYENLSSQISKKINRHKSSSRSRNNNAIKLMGDSKLSKKVEIKIEKLEGEALTRSVETVAININRNKHRKINDNYSSNKQRTVKKPKLEIADNLMEKIKPLRTQNYFKDMVSYWSKTELHMKCTTVKLTKMNVAQLKKSMKTRKIRNKISKIKKAR</sequence>
<feature type="binding site" evidence="1">
    <location>
        <position position="58"/>
    </location>
    <ligand>
        <name>Zn(2+)</name>
        <dbReference type="ChEBI" id="CHEBI:29105"/>
    </ligand>
</feature>
<protein>
    <recommendedName>
        <fullName evidence="2">ZAD domain-containing protein</fullName>
    </recommendedName>
</protein>
<reference evidence="3" key="1">
    <citation type="journal article" date="2023" name="bioRxiv">
        <title>Scaffold-level genome assemblies of two parasitoid biocontrol wasps reveal the parthenogenesis mechanism and an associated novel virus.</title>
        <authorList>
            <person name="Inwood S."/>
            <person name="Skelly J."/>
            <person name="Guhlin J."/>
            <person name="Harrop T."/>
            <person name="Goldson S."/>
            <person name="Dearden P."/>
        </authorList>
    </citation>
    <scope>NUCLEOTIDE SEQUENCE</scope>
    <source>
        <strain evidence="3">Lincoln</strain>
        <tissue evidence="3">Whole body</tissue>
    </source>
</reference>
<accession>A0AA39KVP1</accession>
<evidence type="ECO:0000256" key="1">
    <source>
        <dbReference type="PROSITE-ProRule" id="PRU01263"/>
    </source>
</evidence>
<keyword evidence="1" id="KW-0479">Metal-binding</keyword>
<dbReference type="Proteomes" id="UP001168972">
    <property type="component" value="Unassembled WGS sequence"/>
</dbReference>
<keyword evidence="1" id="KW-0862">Zinc</keyword>
<keyword evidence="4" id="KW-1185">Reference proteome</keyword>
<dbReference type="AlphaFoldDB" id="A0AA39KVP1"/>
<reference evidence="3" key="2">
    <citation type="submission" date="2023-03" db="EMBL/GenBank/DDBJ databases">
        <authorList>
            <person name="Inwood S.N."/>
            <person name="Skelly J.G."/>
            <person name="Guhlin J."/>
            <person name="Harrop T.W.R."/>
            <person name="Goldson S.G."/>
            <person name="Dearden P.K."/>
        </authorList>
    </citation>
    <scope>NUCLEOTIDE SEQUENCE</scope>
    <source>
        <strain evidence="3">Lincoln</strain>
        <tissue evidence="3">Whole body</tissue>
    </source>
</reference>
<proteinExistence type="predicted"/>
<feature type="binding site" evidence="1">
    <location>
        <position position="10"/>
    </location>
    <ligand>
        <name>Zn(2+)</name>
        <dbReference type="ChEBI" id="CHEBI:29105"/>
    </ligand>
</feature>
<dbReference type="Pfam" id="PF07776">
    <property type="entry name" value="zf-AD"/>
    <property type="match status" value="1"/>
</dbReference>
<dbReference type="GO" id="GO:0005634">
    <property type="term" value="C:nucleus"/>
    <property type="evidence" value="ECO:0007669"/>
    <property type="project" value="InterPro"/>
</dbReference>
<feature type="binding site" evidence="1">
    <location>
        <position position="55"/>
    </location>
    <ligand>
        <name>Zn(2+)</name>
        <dbReference type="ChEBI" id="CHEBI:29105"/>
    </ligand>
</feature>
<dbReference type="SUPFAM" id="SSF57716">
    <property type="entry name" value="Glucocorticoid receptor-like (DNA-binding domain)"/>
    <property type="match status" value="1"/>
</dbReference>
<feature type="domain" description="ZAD" evidence="2">
    <location>
        <begin position="8"/>
        <end position="82"/>
    </location>
</feature>
<dbReference type="EMBL" id="JAQQBR010000005">
    <property type="protein sequence ID" value="KAK0175316.1"/>
    <property type="molecule type" value="Genomic_DNA"/>
</dbReference>
<comment type="caution">
    <text evidence="3">The sequence shown here is derived from an EMBL/GenBank/DDBJ whole genome shotgun (WGS) entry which is preliminary data.</text>
</comment>
<dbReference type="PROSITE" id="PS51915">
    <property type="entry name" value="ZAD"/>
    <property type="match status" value="1"/>
</dbReference>
<organism evidence="3 4">
    <name type="scientific">Microctonus hyperodae</name>
    <name type="common">Parasitoid wasp</name>
    <dbReference type="NCBI Taxonomy" id="165561"/>
    <lineage>
        <taxon>Eukaryota</taxon>
        <taxon>Metazoa</taxon>
        <taxon>Ecdysozoa</taxon>
        <taxon>Arthropoda</taxon>
        <taxon>Hexapoda</taxon>
        <taxon>Insecta</taxon>
        <taxon>Pterygota</taxon>
        <taxon>Neoptera</taxon>
        <taxon>Endopterygota</taxon>
        <taxon>Hymenoptera</taxon>
        <taxon>Apocrita</taxon>
        <taxon>Ichneumonoidea</taxon>
        <taxon>Braconidae</taxon>
        <taxon>Euphorinae</taxon>
        <taxon>Microctonus</taxon>
    </lineage>
</organism>
<evidence type="ECO:0000313" key="3">
    <source>
        <dbReference type="EMBL" id="KAK0175316.1"/>
    </source>
</evidence>
<dbReference type="SMART" id="SM00868">
    <property type="entry name" value="zf-AD"/>
    <property type="match status" value="1"/>
</dbReference>
<feature type="binding site" evidence="1">
    <location>
        <position position="13"/>
    </location>
    <ligand>
        <name>Zn(2+)</name>
        <dbReference type="ChEBI" id="CHEBI:29105"/>
    </ligand>
</feature>
<dbReference type="GO" id="GO:0008270">
    <property type="term" value="F:zinc ion binding"/>
    <property type="evidence" value="ECO:0007669"/>
    <property type="project" value="UniProtKB-UniRule"/>
</dbReference>
<dbReference type="InterPro" id="IPR012934">
    <property type="entry name" value="Znf_AD"/>
</dbReference>